<dbReference type="Gene3D" id="2.40.160.20">
    <property type="match status" value="1"/>
</dbReference>
<accession>A0ABQ5Z8T5</accession>
<dbReference type="Proteomes" id="UP001156703">
    <property type="component" value="Unassembled WGS sequence"/>
</dbReference>
<comment type="caution">
    <text evidence="2">The sequence shown here is derived from an EMBL/GenBank/DDBJ whole genome shotgun (WGS) entry which is preliminary data.</text>
</comment>
<dbReference type="InterPro" id="IPR018550">
    <property type="entry name" value="Lipid-A_deacylase-rel"/>
</dbReference>
<evidence type="ECO:0000256" key="1">
    <source>
        <dbReference type="SAM" id="SignalP"/>
    </source>
</evidence>
<keyword evidence="1" id="KW-0732">Signal</keyword>
<reference evidence="3" key="1">
    <citation type="journal article" date="2019" name="Int. J. Syst. Evol. Microbiol.">
        <title>The Global Catalogue of Microorganisms (GCM) 10K type strain sequencing project: providing services to taxonomists for standard genome sequencing and annotation.</title>
        <authorList>
            <consortium name="The Broad Institute Genomics Platform"/>
            <consortium name="The Broad Institute Genome Sequencing Center for Infectious Disease"/>
            <person name="Wu L."/>
            <person name="Ma J."/>
        </authorList>
    </citation>
    <scope>NUCLEOTIDE SEQUENCE [LARGE SCALE GENOMIC DNA]</scope>
    <source>
        <strain evidence="3">NBRC 102146</strain>
    </source>
</reference>
<sequence length="170" mass="18063">MRLLLVSAAMIAALPAPAPATEIFAGVHAHGVHTPLSLDSDREGGTDLSLGIRGNRIGKTPLQPYVFGSLNTSGDTNFLAAGLSARFGDKIYVRPGLGIAVHDGSAANTRQPDRLAFGSRVLFEPELAVGAALTDRLSLEASWVHFSHAQIFGRQNPGIDNIGMRLNWRP</sequence>
<name>A0ABQ5Z8T5_9SPHN</name>
<proteinExistence type="predicted"/>
<gene>
    <name evidence="2" type="ORF">GCM10007925_16090</name>
</gene>
<evidence type="ECO:0000313" key="3">
    <source>
        <dbReference type="Proteomes" id="UP001156703"/>
    </source>
</evidence>
<organism evidence="2 3">
    <name type="scientific">Sphingomonas astaxanthinifaciens DSM 22298</name>
    <dbReference type="NCBI Taxonomy" id="1123267"/>
    <lineage>
        <taxon>Bacteria</taxon>
        <taxon>Pseudomonadati</taxon>
        <taxon>Pseudomonadota</taxon>
        <taxon>Alphaproteobacteria</taxon>
        <taxon>Sphingomonadales</taxon>
        <taxon>Sphingomonadaceae</taxon>
        <taxon>Sphingomonas</taxon>
    </lineage>
</organism>
<feature type="chain" id="PRO_5047046438" evidence="1">
    <location>
        <begin position="21"/>
        <end position="170"/>
    </location>
</feature>
<feature type="signal peptide" evidence="1">
    <location>
        <begin position="1"/>
        <end position="20"/>
    </location>
</feature>
<evidence type="ECO:0000313" key="2">
    <source>
        <dbReference type="EMBL" id="GLR47896.1"/>
    </source>
</evidence>
<dbReference type="Pfam" id="PF09411">
    <property type="entry name" value="PagL"/>
    <property type="match status" value="1"/>
</dbReference>
<protein>
    <submittedName>
        <fullName evidence="2">Deacylase</fullName>
    </submittedName>
</protein>
<dbReference type="RefSeq" id="WP_029941902.1">
    <property type="nucleotide sequence ID" value="NZ_BSOO01000015.1"/>
</dbReference>
<keyword evidence="3" id="KW-1185">Reference proteome</keyword>
<dbReference type="EMBL" id="BSOO01000015">
    <property type="protein sequence ID" value="GLR47896.1"/>
    <property type="molecule type" value="Genomic_DNA"/>
</dbReference>